<proteinExistence type="predicted"/>
<dbReference type="EMBL" id="CM026427">
    <property type="protein sequence ID" value="KAG0569280.1"/>
    <property type="molecule type" value="Genomic_DNA"/>
</dbReference>
<dbReference type="Proteomes" id="UP000822688">
    <property type="component" value="Chromosome 6"/>
</dbReference>
<dbReference type="PANTHER" id="PTHR35279:SF4">
    <property type="entry name" value="GLYCOSYL HYDROLASE FAMILY 32 N-TERMINAL DOMAIN-CONTAINING PROTEIN"/>
    <property type="match status" value="1"/>
</dbReference>
<name>A0A8T0HDC6_CERPU</name>
<evidence type="ECO:0000313" key="1">
    <source>
        <dbReference type="EMBL" id="KAG0569280.1"/>
    </source>
</evidence>
<accession>A0A8T0HDC6</accession>
<comment type="caution">
    <text evidence="1">The sequence shown here is derived from an EMBL/GenBank/DDBJ whole genome shotgun (WGS) entry which is preliminary data.</text>
</comment>
<evidence type="ECO:0008006" key="3">
    <source>
        <dbReference type="Google" id="ProtNLM"/>
    </source>
</evidence>
<protein>
    <recommendedName>
        <fullName evidence="3">Glycosyl hydrolase family 32 N-terminal domain-containing protein</fullName>
    </recommendedName>
</protein>
<evidence type="ECO:0000313" key="2">
    <source>
        <dbReference type="Proteomes" id="UP000822688"/>
    </source>
</evidence>
<reference evidence="1 2" key="1">
    <citation type="submission" date="2020-06" db="EMBL/GenBank/DDBJ databases">
        <title>WGS assembly of Ceratodon purpureus strain R40.</title>
        <authorList>
            <person name="Carey S.B."/>
            <person name="Jenkins J."/>
            <person name="Shu S."/>
            <person name="Lovell J.T."/>
            <person name="Sreedasyam A."/>
            <person name="Maumus F."/>
            <person name="Tiley G.P."/>
            <person name="Fernandez-Pozo N."/>
            <person name="Barry K."/>
            <person name="Chen C."/>
            <person name="Wang M."/>
            <person name="Lipzen A."/>
            <person name="Daum C."/>
            <person name="Saski C.A."/>
            <person name="Payton A.C."/>
            <person name="Mcbreen J.C."/>
            <person name="Conrad R.E."/>
            <person name="Kollar L.M."/>
            <person name="Olsson S."/>
            <person name="Huttunen S."/>
            <person name="Landis J.B."/>
            <person name="Wickett N.J."/>
            <person name="Johnson M.G."/>
            <person name="Rensing S.A."/>
            <person name="Grimwood J."/>
            <person name="Schmutz J."/>
            <person name="Mcdaniel S.F."/>
        </authorList>
    </citation>
    <scope>NUCLEOTIDE SEQUENCE [LARGE SCALE GENOMIC DNA]</scope>
    <source>
        <strain evidence="1 2">R40</strain>
    </source>
</reference>
<organism evidence="1 2">
    <name type="scientific">Ceratodon purpureus</name>
    <name type="common">Fire moss</name>
    <name type="synonym">Dicranum purpureum</name>
    <dbReference type="NCBI Taxonomy" id="3225"/>
    <lineage>
        <taxon>Eukaryota</taxon>
        <taxon>Viridiplantae</taxon>
        <taxon>Streptophyta</taxon>
        <taxon>Embryophyta</taxon>
        <taxon>Bryophyta</taxon>
        <taxon>Bryophytina</taxon>
        <taxon>Bryopsida</taxon>
        <taxon>Dicranidae</taxon>
        <taxon>Pseudoditrichales</taxon>
        <taxon>Ditrichaceae</taxon>
        <taxon>Ceratodon</taxon>
    </lineage>
</organism>
<dbReference type="InterPro" id="IPR023296">
    <property type="entry name" value="Glyco_hydro_beta-prop_sf"/>
</dbReference>
<sequence>MIELHCEHFKVIVPHDYVLLSRVLSCRLWAFEPTTSTSTSWLMTYSSIEKQTPPFSSIGLATSSDGHHWTKAGKVLTRGAPGSWDEGGVGRRHVVLIENEYVMFYEGVDGKGVHGIGLATSSDGTQWKKDADGPIFTARVGEDAWDNGTVAAPHVVQTLDGSFRMYYVGSNDSKSESAIGMAVSEGRNFRSWIRF</sequence>
<dbReference type="SUPFAM" id="SSF75005">
    <property type="entry name" value="Arabinanase/levansucrase/invertase"/>
    <property type="match status" value="1"/>
</dbReference>
<gene>
    <name evidence="1" type="ORF">KC19_6G079700</name>
</gene>
<dbReference type="AlphaFoldDB" id="A0A8T0HDC6"/>
<dbReference type="PANTHER" id="PTHR35279">
    <property type="match status" value="1"/>
</dbReference>
<dbReference type="Gene3D" id="2.115.10.20">
    <property type="entry name" value="Glycosyl hydrolase domain, family 43"/>
    <property type="match status" value="1"/>
</dbReference>
<keyword evidence="2" id="KW-1185">Reference proteome</keyword>